<dbReference type="Pfam" id="PF01593">
    <property type="entry name" value="Amino_oxidase"/>
    <property type="match status" value="1"/>
</dbReference>
<name>A0A934QE76_9MICO</name>
<proteinExistence type="inferred from homology"/>
<comment type="similarity">
    <text evidence="1">Belongs to the flavin monoamine oxidase family.</text>
</comment>
<dbReference type="InterPro" id="IPR036188">
    <property type="entry name" value="FAD/NAD-bd_sf"/>
</dbReference>
<gene>
    <name evidence="3" type="ORF">JD292_06415</name>
</gene>
<comment type="caution">
    <text evidence="3">The sequence shown here is derived from an EMBL/GenBank/DDBJ whole genome shotgun (WGS) entry which is preliminary data.</text>
</comment>
<dbReference type="GO" id="GO:0016491">
    <property type="term" value="F:oxidoreductase activity"/>
    <property type="evidence" value="ECO:0007669"/>
    <property type="project" value="InterPro"/>
</dbReference>
<dbReference type="PANTHER" id="PTHR43563">
    <property type="entry name" value="AMINE OXIDASE"/>
    <property type="match status" value="1"/>
</dbReference>
<keyword evidence="4" id="KW-1185">Reference proteome</keyword>
<protein>
    <submittedName>
        <fullName evidence="3">FAD-dependent oxidoreductase</fullName>
    </submittedName>
</protein>
<organism evidence="3 4">
    <name type="scientific">Leucobacter edaphi</name>
    <dbReference type="NCBI Taxonomy" id="2796472"/>
    <lineage>
        <taxon>Bacteria</taxon>
        <taxon>Bacillati</taxon>
        <taxon>Actinomycetota</taxon>
        <taxon>Actinomycetes</taxon>
        <taxon>Micrococcales</taxon>
        <taxon>Microbacteriaceae</taxon>
        <taxon>Leucobacter</taxon>
    </lineage>
</organism>
<feature type="domain" description="Amine oxidase" evidence="2">
    <location>
        <begin position="46"/>
        <end position="463"/>
    </location>
</feature>
<dbReference type="Gene3D" id="3.50.50.60">
    <property type="entry name" value="FAD/NAD(P)-binding domain"/>
    <property type="match status" value="1"/>
</dbReference>
<evidence type="ECO:0000259" key="2">
    <source>
        <dbReference type="Pfam" id="PF01593"/>
    </source>
</evidence>
<dbReference type="PANTHER" id="PTHR43563:SF1">
    <property type="entry name" value="AMINE OXIDASE [FLAVIN-CONTAINING] B"/>
    <property type="match status" value="1"/>
</dbReference>
<dbReference type="InterPro" id="IPR050703">
    <property type="entry name" value="Flavin_MAO"/>
</dbReference>
<reference evidence="3" key="1">
    <citation type="submission" date="2020-12" db="EMBL/GenBank/DDBJ databases">
        <title>Leucobacter sp. CAS2, isolated from Chromium sludge.</title>
        <authorList>
            <person name="Xu Z."/>
        </authorList>
    </citation>
    <scope>NUCLEOTIDE SEQUENCE</scope>
    <source>
        <strain evidence="3">CSA2</strain>
    </source>
</reference>
<sequence>MADIQTAAGGASEGSGAFAGAGAGAGASDGSGSDVDVDVVVIGAGFAGLVAARELGRAGKRVLVLEARDRVGGRTWTDHRLGHDLELGGTWVHWVQPHTWAEMTRYGRDIVRSPMAEEAYWLGAGGERRTGSLDDFMAVIDEGQARLLERVNEAMPRGVDPLTGAIQELDGQSIQDRFEELGLDDEARAANESVWVGHVNAPLDKVGMSSAYRWAAATGGHWELMHEASATYRVVGGMSDWTAAIARDVPGEIRFGTTVAAVTDDGDSVTVETADGERIRAGRVVSTLPINAITGVRFSPELPEVWRRAAAETVASQGTKVWIKVRGEIPRFFAYGTQDHPLSVLKSEYPGVDDDGSAHTILVGFGPDHTRIDVTDVGAVQAAVDAVRPGLEVVEVTAHDWMTDPLSRNTWMTHRPGQLTRDLRELQQTSGRVHFATTDNADLWGGFIDGAIESGLREARRIIDADAGVGAPAQAQQRSGVAAE</sequence>
<dbReference type="EMBL" id="JAEHOI010000005">
    <property type="protein sequence ID" value="MBK0421704.1"/>
    <property type="molecule type" value="Genomic_DNA"/>
</dbReference>
<dbReference type="SUPFAM" id="SSF51905">
    <property type="entry name" value="FAD/NAD(P)-binding domain"/>
    <property type="match status" value="1"/>
</dbReference>
<dbReference type="InterPro" id="IPR002937">
    <property type="entry name" value="Amino_oxidase"/>
</dbReference>
<dbReference type="Proteomes" id="UP000618733">
    <property type="component" value="Unassembled WGS sequence"/>
</dbReference>
<dbReference type="AlphaFoldDB" id="A0A934QE76"/>
<accession>A0A934QE76</accession>
<evidence type="ECO:0000313" key="4">
    <source>
        <dbReference type="Proteomes" id="UP000618733"/>
    </source>
</evidence>
<evidence type="ECO:0000256" key="1">
    <source>
        <dbReference type="ARBA" id="ARBA00005995"/>
    </source>
</evidence>
<dbReference type="RefSeq" id="WP_200131901.1">
    <property type="nucleotide sequence ID" value="NZ_JAEHOI010000005.1"/>
</dbReference>
<evidence type="ECO:0000313" key="3">
    <source>
        <dbReference type="EMBL" id="MBK0421704.1"/>
    </source>
</evidence>